<sequence length="107" mass="11107">MFDVFSPNHLELLNLGGKPLQPVPDNSEIELLAQRFIDSGVGSEGAGTVITSLVDPTGARNTFLGAYAVGFLRTGDPVKLACFGSIGASFALEQVGLPAKSNGAEEQ</sequence>
<dbReference type="PANTHER" id="PTHR47098">
    <property type="entry name" value="PROTEIN MAK32"/>
    <property type="match status" value="1"/>
</dbReference>
<gene>
    <name evidence="1" type="ORF">ACJ73_06927</name>
</gene>
<dbReference type="InterPro" id="IPR029056">
    <property type="entry name" value="Ribokinase-like"/>
</dbReference>
<protein>
    <recommendedName>
        <fullName evidence="3">Carbohydrate kinase PfkB domain-containing protein</fullName>
    </recommendedName>
</protein>
<evidence type="ECO:0000313" key="1">
    <source>
        <dbReference type="EMBL" id="OJD21731.1"/>
    </source>
</evidence>
<evidence type="ECO:0000313" key="2">
    <source>
        <dbReference type="Proteomes" id="UP000242791"/>
    </source>
</evidence>
<dbReference type="PANTHER" id="PTHR47098:SF1">
    <property type="entry name" value="PFKB FAMILY CARBOHYDRATE KINASE SUPERFAMILY (AFU_ORTHOLOGUE AFUA_4G09500)"/>
    <property type="match status" value="1"/>
</dbReference>
<name>A0A1J9QNF1_9EURO</name>
<proteinExistence type="predicted"/>
<dbReference type="VEuPathDB" id="FungiDB:ACJ73_06927"/>
<evidence type="ECO:0008006" key="3">
    <source>
        <dbReference type="Google" id="ProtNLM"/>
    </source>
</evidence>
<reference evidence="1 2" key="1">
    <citation type="submission" date="2015-08" db="EMBL/GenBank/DDBJ databases">
        <title>Emmonsia species relationships and genome sequence.</title>
        <authorList>
            <person name="Cuomo C.A."/>
            <person name="Schwartz I.S."/>
            <person name="Kenyon C."/>
            <person name="De Hoog G.S."/>
            <person name="Govender N.P."/>
            <person name="Botha A."/>
            <person name="Moreno L."/>
            <person name="De Vries M."/>
            <person name="Munoz J.F."/>
            <person name="Stielow J.B."/>
        </authorList>
    </citation>
    <scope>NUCLEOTIDE SEQUENCE [LARGE SCALE GENOMIC DNA]</scope>
    <source>
        <strain evidence="1 2">EI222</strain>
    </source>
</reference>
<keyword evidence="2" id="KW-1185">Reference proteome</keyword>
<dbReference type="OrthoDB" id="497927at2759"/>
<comment type="caution">
    <text evidence="1">The sequence shown here is derived from an EMBL/GenBank/DDBJ whole genome shotgun (WGS) entry which is preliminary data.</text>
</comment>
<dbReference type="EMBL" id="LGTZ01001302">
    <property type="protein sequence ID" value="OJD21731.1"/>
    <property type="molecule type" value="Genomic_DNA"/>
</dbReference>
<dbReference type="Gene3D" id="3.40.1190.20">
    <property type="match status" value="1"/>
</dbReference>
<dbReference type="AlphaFoldDB" id="A0A1J9QNF1"/>
<dbReference type="Proteomes" id="UP000242791">
    <property type="component" value="Unassembled WGS sequence"/>
</dbReference>
<accession>A0A1J9QNF1</accession>
<organism evidence="1 2">
    <name type="scientific">Blastomyces percursus</name>
    <dbReference type="NCBI Taxonomy" id="1658174"/>
    <lineage>
        <taxon>Eukaryota</taxon>
        <taxon>Fungi</taxon>
        <taxon>Dikarya</taxon>
        <taxon>Ascomycota</taxon>
        <taxon>Pezizomycotina</taxon>
        <taxon>Eurotiomycetes</taxon>
        <taxon>Eurotiomycetidae</taxon>
        <taxon>Onygenales</taxon>
        <taxon>Ajellomycetaceae</taxon>
        <taxon>Blastomyces</taxon>
    </lineage>
</organism>
<dbReference type="SUPFAM" id="SSF53613">
    <property type="entry name" value="Ribokinase-like"/>
    <property type="match status" value="1"/>
</dbReference>